<dbReference type="GO" id="GO:0016747">
    <property type="term" value="F:acyltransferase activity, transferring groups other than amino-acyl groups"/>
    <property type="evidence" value="ECO:0007669"/>
    <property type="project" value="InterPro"/>
</dbReference>
<proteinExistence type="predicted"/>
<evidence type="ECO:0000259" key="1">
    <source>
        <dbReference type="PROSITE" id="PS51186"/>
    </source>
</evidence>
<dbReference type="AlphaFoldDB" id="A0A1T5DEA6"/>
<dbReference type="PANTHER" id="PTHR43415">
    <property type="entry name" value="SPERMIDINE N(1)-ACETYLTRANSFERASE"/>
    <property type="match status" value="1"/>
</dbReference>
<keyword evidence="3" id="KW-1185">Reference proteome</keyword>
<dbReference type="InterPro" id="IPR000182">
    <property type="entry name" value="GNAT_dom"/>
</dbReference>
<dbReference type="RefSeq" id="WP_079590563.1">
    <property type="nucleotide sequence ID" value="NZ_DAMCMJ010000025.1"/>
</dbReference>
<dbReference type="OrthoDB" id="9795206at2"/>
<protein>
    <submittedName>
        <fullName evidence="2">Protein N-acetyltransferase, RimJ/RimL family</fullName>
    </submittedName>
</protein>
<dbReference type="InterPro" id="IPR016181">
    <property type="entry name" value="Acyl_CoA_acyltransferase"/>
</dbReference>
<accession>A0A1T5DEA6</accession>
<evidence type="ECO:0000313" key="3">
    <source>
        <dbReference type="Proteomes" id="UP000243406"/>
    </source>
</evidence>
<dbReference type="Pfam" id="PF13302">
    <property type="entry name" value="Acetyltransf_3"/>
    <property type="match status" value="1"/>
</dbReference>
<keyword evidence="2" id="KW-0808">Transferase</keyword>
<reference evidence="3" key="1">
    <citation type="submission" date="2017-02" db="EMBL/GenBank/DDBJ databases">
        <authorList>
            <person name="Varghese N."/>
            <person name="Submissions S."/>
        </authorList>
    </citation>
    <scope>NUCLEOTIDE SEQUENCE [LARGE SCALE GENOMIC DNA]</scope>
    <source>
        <strain evidence="3">ATCC 35199</strain>
    </source>
</reference>
<dbReference type="EMBL" id="FUYN01000008">
    <property type="protein sequence ID" value="SKB69830.1"/>
    <property type="molecule type" value="Genomic_DNA"/>
</dbReference>
<sequence>MYYKKIEGKLCYLSPINQDDYELYTRWLNDLDISIGLMTASKIITPEKEREILAHLQNTEYNFAIVDRQRHTLVGNIGILNIDTLNRCAEIGVFIGKKEDQSKGYGQESLNLILDFGFNILNFHNMYLKVYDYNKIAISCYEKVGFKEAGRLRETKIIAGQKFDTIYMDMLASEFKSPVIADIVKKKNQVKK</sequence>
<organism evidence="2 3">
    <name type="scientific">Acetoanaerobium noterae</name>
    <dbReference type="NCBI Taxonomy" id="745369"/>
    <lineage>
        <taxon>Bacteria</taxon>
        <taxon>Bacillati</taxon>
        <taxon>Bacillota</taxon>
        <taxon>Clostridia</taxon>
        <taxon>Peptostreptococcales</taxon>
        <taxon>Filifactoraceae</taxon>
        <taxon>Acetoanaerobium</taxon>
    </lineage>
</organism>
<dbReference type="PANTHER" id="PTHR43415:SF3">
    <property type="entry name" value="GNAT-FAMILY ACETYLTRANSFERASE"/>
    <property type="match status" value="1"/>
</dbReference>
<feature type="domain" description="N-acetyltransferase" evidence="1">
    <location>
        <begin position="11"/>
        <end position="173"/>
    </location>
</feature>
<evidence type="ECO:0000313" key="2">
    <source>
        <dbReference type="EMBL" id="SKB69830.1"/>
    </source>
</evidence>
<dbReference type="Proteomes" id="UP000243406">
    <property type="component" value="Unassembled WGS sequence"/>
</dbReference>
<dbReference type="SUPFAM" id="SSF55729">
    <property type="entry name" value="Acyl-CoA N-acyltransferases (Nat)"/>
    <property type="match status" value="1"/>
</dbReference>
<gene>
    <name evidence="2" type="ORF">SAMN02745120_2746</name>
</gene>
<dbReference type="Gene3D" id="3.40.630.30">
    <property type="match status" value="1"/>
</dbReference>
<dbReference type="PROSITE" id="PS51186">
    <property type="entry name" value="GNAT"/>
    <property type="match status" value="1"/>
</dbReference>
<name>A0A1T5DEA6_9FIRM</name>